<dbReference type="NCBIfam" id="TIGR04183">
    <property type="entry name" value="Por_Secre_tail"/>
    <property type="match status" value="1"/>
</dbReference>
<gene>
    <name evidence="2" type="ORF">IPO85_14940</name>
</gene>
<proteinExistence type="predicted"/>
<dbReference type="EMBL" id="JADKFW010000013">
    <property type="protein sequence ID" value="MBK9718781.1"/>
    <property type="molecule type" value="Genomic_DNA"/>
</dbReference>
<dbReference type="InterPro" id="IPR013783">
    <property type="entry name" value="Ig-like_fold"/>
</dbReference>
<reference evidence="2 3" key="1">
    <citation type="submission" date="2020-10" db="EMBL/GenBank/DDBJ databases">
        <title>Connecting structure to function with the recovery of over 1000 high-quality activated sludge metagenome-assembled genomes encoding full-length rRNA genes using long-read sequencing.</title>
        <authorList>
            <person name="Singleton C.M."/>
            <person name="Petriglieri F."/>
            <person name="Kristensen J.M."/>
            <person name="Kirkegaard R.H."/>
            <person name="Michaelsen T.Y."/>
            <person name="Andersen M.H."/>
            <person name="Karst S.M."/>
            <person name="Dueholm M.S."/>
            <person name="Nielsen P.H."/>
            <person name="Albertsen M."/>
        </authorList>
    </citation>
    <scope>NUCLEOTIDE SEQUENCE [LARGE SCALE GENOMIC DNA]</scope>
    <source>
        <strain evidence="2">Ribe_18-Q3-R11-54_BAT3C.373</strain>
    </source>
</reference>
<dbReference type="GO" id="GO:0000272">
    <property type="term" value="P:polysaccharide catabolic process"/>
    <property type="evidence" value="ECO:0007669"/>
    <property type="project" value="InterPro"/>
</dbReference>
<dbReference type="PROSITE" id="PS00018">
    <property type="entry name" value="EF_HAND_1"/>
    <property type="match status" value="1"/>
</dbReference>
<dbReference type="Gene3D" id="2.60.40.10">
    <property type="entry name" value="Immunoglobulins"/>
    <property type="match status" value="3"/>
</dbReference>
<dbReference type="Proteomes" id="UP000808349">
    <property type="component" value="Unassembled WGS sequence"/>
</dbReference>
<accession>A0A9D7XFK8</accession>
<evidence type="ECO:0000313" key="2">
    <source>
        <dbReference type="EMBL" id="MBK9718781.1"/>
    </source>
</evidence>
<feature type="domain" description="Secretion system C-terminal sorting" evidence="1">
    <location>
        <begin position="1062"/>
        <end position="1132"/>
    </location>
</feature>
<comment type="caution">
    <text evidence="2">The sequence shown here is derived from an EMBL/GenBank/DDBJ whole genome shotgun (WGS) entry which is preliminary data.</text>
</comment>
<dbReference type="Pfam" id="PF17957">
    <property type="entry name" value="Big_7"/>
    <property type="match status" value="3"/>
</dbReference>
<evidence type="ECO:0000313" key="3">
    <source>
        <dbReference type="Proteomes" id="UP000808349"/>
    </source>
</evidence>
<protein>
    <submittedName>
        <fullName evidence="2">T9SS type A sorting domain-containing protein</fullName>
    </submittedName>
</protein>
<dbReference type="InterPro" id="IPR018247">
    <property type="entry name" value="EF_Hand_1_Ca_BS"/>
</dbReference>
<sequence>MQNIFKKYLLGLVFALLGTYSYAQGLENIIVEKYYVSDAVDAAGSSGALPVGSVTYRVYADLAPNYVFQAIYGNLSPSHELKVTSSTTFFNNEDFGGKTPPTTSLTNIRKNSVMLDSWFSVGGATSAKVAILKNDDTDGAVVNNTTPIMLQNADPSAGVAISVKDGMIAGTPEAVTFVGFTTELDVFDGTSQVGGSFSTFNGSVASLNGSSGPTADNRVLLGQFTTDGVFGFELNVQIKNTITNVVERYVARNPQGTEQTISSLILEPNIPPTISSFTATPNGSVIVGTNIALNAVATDVAPGTIASVKFYHNGTLISTDASSPYDATFAAVAGANSFIARAFDNLGDSTTSSTITVTGGANQAPTISVVAAPSPAIVGDNVTITATAADVDGTVSQVEFFVDNVSIGIDNASPFTFNWVAVLGSHNIKGVATDNLNATTTSSIISINVVANTPPTAAITSPVTGASFTAPAVVTINATATDVDGTVTQVEFFVNNISVGVDATSPYSFNWTSVIGAASLTVKSTDNKGAITTSAAVLLTIADPIALPYRVNTLVQTCLPTTFNIPVSAVDAVDNVIGYDIVMFYDKTRVSPTGTITVRNVLVDSLIVDASNSIDENVGRINISLFFNGTAPSNAEFNGVGKIVDVEFSKTSGFANVDTAVFTVSSLQESYITGVATKPVESGKYITYRDSLFTSSLKFWADNSPIKYNAALPNDYLVTNIFGNNSACTNKSLTSVQPDLTGNFTYNILNGLDVMIERDILSGTSVQPIVNGFDALQVRKLLINDPSFIPTIFQMIAMDVNADGVISSGDLSQINQRAVLILPEYRQAWNYTNGGVSNGQPSKDWLFIDAATLANDNHYKISPTFPLDNGVGFSKYRVPVVPFCLPVTVQNAASCPLISGETYKGIALGDVNGNYQNILNNGTLRSKEKIVFDLAHAVTTDNMIEIPVSFVSANSVYALDFSMKFNERKLAFNSIISHSSSIQALDYFNTEDQTLRFTSNSLLQYNVDKPIVSVRFNLNKGEVTTKDLYSLVGYLNGDVVDVEVLDVSTGTNNNTKVINTEVYPNPTSGMLNIFVTEDANIQILDVNGKQIYMQGNVLANKVFETNVSNLPNGVYIIKFFNNNFVSTKKVVISK</sequence>
<dbReference type="Gene3D" id="1.10.1330.10">
    <property type="entry name" value="Dockerin domain"/>
    <property type="match status" value="1"/>
</dbReference>
<dbReference type="Pfam" id="PF18962">
    <property type="entry name" value="Por_Secre_tail"/>
    <property type="match status" value="1"/>
</dbReference>
<name>A0A9D7XFK8_9BACT</name>
<dbReference type="InterPro" id="IPR026444">
    <property type="entry name" value="Secre_tail"/>
</dbReference>
<dbReference type="InterPro" id="IPR036439">
    <property type="entry name" value="Dockerin_dom_sf"/>
</dbReference>
<dbReference type="AlphaFoldDB" id="A0A9D7XFK8"/>
<organism evidence="2 3">
    <name type="scientific">Candidatus Defluviibacterium haderslevense</name>
    <dbReference type="NCBI Taxonomy" id="2981993"/>
    <lineage>
        <taxon>Bacteria</taxon>
        <taxon>Pseudomonadati</taxon>
        <taxon>Bacteroidota</taxon>
        <taxon>Saprospiria</taxon>
        <taxon>Saprospirales</taxon>
        <taxon>Saprospiraceae</taxon>
        <taxon>Candidatus Defluviibacterium</taxon>
    </lineage>
</organism>
<evidence type="ECO:0000259" key="1">
    <source>
        <dbReference type="Pfam" id="PF18962"/>
    </source>
</evidence>